<organism evidence="2 3">
    <name type="scientific">Microbispora cellulosiformans</name>
    <dbReference type="NCBI Taxonomy" id="2614688"/>
    <lineage>
        <taxon>Bacteria</taxon>
        <taxon>Bacillati</taxon>
        <taxon>Actinomycetota</taxon>
        <taxon>Actinomycetes</taxon>
        <taxon>Streptosporangiales</taxon>
        <taxon>Streptosporangiaceae</taxon>
        <taxon>Microbispora</taxon>
    </lineage>
</organism>
<accession>A0A5J5K4Y6</accession>
<keyword evidence="1" id="KW-0051">Antiviral defense</keyword>
<evidence type="ECO:0000313" key="2">
    <source>
        <dbReference type="EMBL" id="KAA9379179.1"/>
    </source>
</evidence>
<dbReference type="AlphaFoldDB" id="A0A5J5K4Y6"/>
<keyword evidence="3" id="KW-1185">Reference proteome</keyword>
<reference evidence="2 3" key="1">
    <citation type="submission" date="2019-09" db="EMBL/GenBank/DDBJ databases">
        <title>Screening of Novel Bioactive Compounds from Soil-Associated.</title>
        <authorList>
            <person name="Gong X."/>
        </authorList>
    </citation>
    <scope>NUCLEOTIDE SEQUENCE [LARGE SCALE GENOMIC DNA]</scope>
    <source>
        <strain evidence="2 3">Gxj-6</strain>
    </source>
</reference>
<protein>
    <submittedName>
        <fullName evidence="2">CRISPR-associated protein Cas5</fullName>
    </submittedName>
</protein>
<sequence>MITGDPVGRTCYLPHPSALKGLLGSYGVRPSAGLPGQRVTPVRSPRG</sequence>
<name>A0A5J5K4Y6_9ACTN</name>
<evidence type="ECO:0000313" key="3">
    <source>
        <dbReference type="Proteomes" id="UP000327011"/>
    </source>
</evidence>
<dbReference type="NCBIfam" id="TIGR02593">
    <property type="entry name" value="CRISPR_cas5"/>
    <property type="match status" value="1"/>
</dbReference>
<dbReference type="InterPro" id="IPR013422">
    <property type="entry name" value="CRISPR-assoc_prot_Cas5_N"/>
</dbReference>
<proteinExistence type="predicted"/>
<gene>
    <name evidence="2" type="primary">cas5</name>
    <name evidence="2" type="ORF">F5972_13420</name>
</gene>
<comment type="caution">
    <text evidence="2">The sequence shown here is derived from an EMBL/GenBank/DDBJ whole genome shotgun (WGS) entry which is preliminary data.</text>
</comment>
<dbReference type="GO" id="GO:0051607">
    <property type="term" value="P:defense response to virus"/>
    <property type="evidence" value="ECO:0007669"/>
    <property type="project" value="UniProtKB-KW"/>
</dbReference>
<dbReference type="EMBL" id="VYTZ01000004">
    <property type="protein sequence ID" value="KAA9379179.1"/>
    <property type="molecule type" value="Genomic_DNA"/>
</dbReference>
<evidence type="ECO:0000256" key="1">
    <source>
        <dbReference type="ARBA" id="ARBA00023118"/>
    </source>
</evidence>
<dbReference type="Proteomes" id="UP000327011">
    <property type="component" value="Unassembled WGS sequence"/>
</dbReference>